<reference evidence="2 3" key="1">
    <citation type="journal article" date="2015" name="Proc. Natl. Acad. Sci. U.S.A.">
        <title>The resurrection genome of Boea hygrometrica: A blueprint for survival of dehydration.</title>
        <authorList>
            <person name="Xiao L."/>
            <person name="Yang G."/>
            <person name="Zhang L."/>
            <person name="Yang X."/>
            <person name="Zhao S."/>
            <person name="Ji Z."/>
            <person name="Zhou Q."/>
            <person name="Hu M."/>
            <person name="Wang Y."/>
            <person name="Chen M."/>
            <person name="Xu Y."/>
            <person name="Jin H."/>
            <person name="Xiao X."/>
            <person name="Hu G."/>
            <person name="Bao F."/>
            <person name="Hu Y."/>
            <person name="Wan P."/>
            <person name="Li L."/>
            <person name="Deng X."/>
            <person name="Kuang T."/>
            <person name="Xiang C."/>
            <person name="Zhu J.K."/>
            <person name="Oliver M.J."/>
            <person name="He Y."/>
        </authorList>
    </citation>
    <scope>NUCLEOTIDE SEQUENCE [LARGE SCALE GENOMIC DNA]</scope>
    <source>
        <strain evidence="3">cv. XS01</strain>
    </source>
</reference>
<dbReference type="AlphaFoldDB" id="A0A2Z7D6D5"/>
<evidence type="ECO:0000313" key="2">
    <source>
        <dbReference type="EMBL" id="KZV52828.1"/>
    </source>
</evidence>
<feature type="region of interest" description="Disordered" evidence="1">
    <location>
        <begin position="73"/>
        <end position="95"/>
    </location>
</feature>
<proteinExistence type="predicted"/>
<organism evidence="2 3">
    <name type="scientific">Dorcoceras hygrometricum</name>
    <dbReference type="NCBI Taxonomy" id="472368"/>
    <lineage>
        <taxon>Eukaryota</taxon>
        <taxon>Viridiplantae</taxon>
        <taxon>Streptophyta</taxon>
        <taxon>Embryophyta</taxon>
        <taxon>Tracheophyta</taxon>
        <taxon>Spermatophyta</taxon>
        <taxon>Magnoliopsida</taxon>
        <taxon>eudicotyledons</taxon>
        <taxon>Gunneridae</taxon>
        <taxon>Pentapetalae</taxon>
        <taxon>asterids</taxon>
        <taxon>lamiids</taxon>
        <taxon>Lamiales</taxon>
        <taxon>Gesneriaceae</taxon>
        <taxon>Didymocarpoideae</taxon>
        <taxon>Trichosporeae</taxon>
        <taxon>Loxocarpinae</taxon>
        <taxon>Dorcoceras</taxon>
    </lineage>
</organism>
<gene>
    <name evidence="2" type="ORF">F511_38010</name>
</gene>
<evidence type="ECO:0000256" key="1">
    <source>
        <dbReference type="SAM" id="MobiDB-lite"/>
    </source>
</evidence>
<accession>A0A2Z7D6D5</accession>
<feature type="compositionally biased region" description="Basic residues" evidence="1">
    <location>
        <begin position="10"/>
        <end position="19"/>
    </location>
</feature>
<evidence type="ECO:0000313" key="3">
    <source>
        <dbReference type="Proteomes" id="UP000250235"/>
    </source>
</evidence>
<keyword evidence="3" id="KW-1185">Reference proteome</keyword>
<dbReference type="Proteomes" id="UP000250235">
    <property type="component" value="Unassembled WGS sequence"/>
</dbReference>
<protein>
    <recommendedName>
        <fullName evidence="4">Splicing factor 3B subunit 1-like</fullName>
    </recommendedName>
</protein>
<sequence>MVSAVTPPAPKRKAPKRNLKLPVGSDDEIFETEPDVEKFVEQQRKKTTADDVDKIIDQVISATTAIEIEEPDVEDVDSYGSKKPSKIIEPTTTEKDKEIEPVATEDFTMELTLKPSTSDEELVSLEGLLMQINDDMTMPSVTATEPTKIKFGQWTEIREVDWYKASLPQIATNDKGKEPLVVDTIQGHPAREIFSLICADIDFIVQLREQVIEEVVKLFNSFSLRRLAVLDLVKDIATKEELVLTWAETDSVHIALQRRVYIISKYREMLLRKFIEARRHNFVPGTPTTAIDLKVLYFLTASHHFALKFCYDR</sequence>
<name>A0A2Z7D6D5_9LAMI</name>
<feature type="region of interest" description="Disordered" evidence="1">
    <location>
        <begin position="1"/>
        <end position="26"/>
    </location>
</feature>
<evidence type="ECO:0008006" key="4">
    <source>
        <dbReference type="Google" id="ProtNLM"/>
    </source>
</evidence>
<dbReference type="EMBL" id="KQ990630">
    <property type="protein sequence ID" value="KZV52828.1"/>
    <property type="molecule type" value="Genomic_DNA"/>
</dbReference>